<proteinExistence type="predicted"/>
<feature type="domain" description="YqaJ viral recombinase" evidence="1">
    <location>
        <begin position="187"/>
        <end position="339"/>
    </location>
</feature>
<dbReference type="Pfam" id="PF09588">
    <property type="entry name" value="YqaJ"/>
    <property type="match status" value="1"/>
</dbReference>
<reference evidence="2" key="2">
    <citation type="submission" date="2020-11" db="EMBL/GenBank/DDBJ databases">
        <authorList>
            <person name="McCartney M.A."/>
            <person name="Auch B."/>
            <person name="Kono T."/>
            <person name="Mallez S."/>
            <person name="Becker A."/>
            <person name="Gohl D.M."/>
            <person name="Silverstein K.A.T."/>
            <person name="Koren S."/>
            <person name="Bechman K.B."/>
            <person name="Herman A."/>
            <person name="Abrahante J.E."/>
            <person name="Garbe J."/>
        </authorList>
    </citation>
    <scope>NUCLEOTIDE SEQUENCE</scope>
    <source>
        <strain evidence="2">Duluth1</strain>
        <tissue evidence="2">Whole animal</tissue>
    </source>
</reference>
<dbReference type="CDD" id="cd22343">
    <property type="entry name" value="PDDEXK_lambda_exonuclease-like"/>
    <property type="match status" value="1"/>
</dbReference>
<dbReference type="Proteomes" id="UP000828390">
    <property type="component" value="Unassembled WGS sequence"/>
</dbReference>
<dbReference type="EMBL" id="JAIWYP010000013">
    <property type="protein sequence ID" value="KAH3717963.1"/>
    <property type="molecule type" value="Genomic_DNA"/>
</dbReference>
<reference evidence="2" key="1">
    <citation type="journal article" date="2019" name="bioRxiv">
        <title>The Genome of the Zebra Mussel, Dreissena polymorpha: A Resource for Invasive Species Research.</title>
        <authorList>
            <person name="McCartney M.A."/>
            <person name="Auch B."/>
            <person name="Kono T."/>
            <person name="Mallez S."/>
            <person name="Zhang Y."/>
            <person name="Obille A."/>
            <person name="Becker A."/>
            <person name="Abrahante J.E."/>
            <person name="Garbe J."/>
            <person name="Badalamenti J.P."/>
            <person name="Herman A."/>
            <person name="Mangelson H."/>
            <person name="Liachko I."/>
            <person name="Sullivan S."/>
            <person name="Sone E.D."/>
            <person name="Koren S."/>
            <person name="Silverstein K.A.T."/>
            <person name="Beckman K.B."/>
            <person name="Gohl D.M."/>
        </authorList>
    </citation>
    <scope>NUCLEOTIDE SEQUENCE</scope>
    <source>
        <strain evidence="2">Duluth1</strain>
        <tissue evidence="2">Whole animal</tissue>
    </source>
</reference>
<dbReference type="Gene3D" id="3.90.320.10">
    <property type="match status" value="1"/>
</dbReference>
<evidence type="ECO:0000313" key="3">
    <source>
        <dbReference type="Proteomes" id="UP000828390"/>
    </source>
</evidence>
<comment type="caution">
    <text evidence="2">The sequence shown here is derived from an EMBL/GenBank/DDBJ whole genome shotgun (WGS) entry which is preliminary data.</text>
</comment>
<accession>A0A9D4HHV6</accession>
<dbReference type="OrthoDB" id="7753208at2759"/>
<gene>
    <name evidence="2" type="ORF">DPMN_060760</name>
</gene>
<sequence>MAGCGETCTHVAALMFWVSATVKMRDERTVTQKAAYWKPPPNLKNVQYKETSRIDFTSKKNLKRKFNDILAGTPTVTQPVSARKPKKKIPAPTTEELNDFFSALKLSGKKPAVLSIVPGFSDDYVPVVKKVHLPKLLNGLRNKDWDHLYDEEIRDKCCSIFPNICVTDEEVINCEKLTKEQSYSNIWFDLRAGRITASNMKAVCRTDESNPSKSLIKKICYPHDKFSNNATKWGTQNEKKATRQCCEVLSTSHSNLRVEMSGLHISETLSFIAASPDGFVHCDCCGVSCLEVKCPYTKKGMMIDDSVSCLQKNSNGELCLDIDHEYYYQVQTQMGVTGLESCFFVVWTDKDMFIELISFDVKF</sequence>
<dbReference type="PANTHER" id="PTHR47526:SF4">
    <property type="entry name" value="SWIM-TYPE DOMAIN-CONTAINING PROTEIN"/>
    <property type="match status" value="1"/>
</dbReference>
<dbReference type="SUPFAM" id="SSF52980">
    <property type="entry name" value="Restriction endonuclease-like"/>
    <property type="match status" value="1"/>
</dbReference>
<protein>
    <recommendedName>
        <fullName evidence="1">YqaJ viral recombinase domain-containing protein</fullName>
    </recommendedName>
</protein>
<dbReference type="InterPro" id="IPR011335">
    <property type="entry name" value="Restrct_endonuc-II-like"/>
</dbReference>
<dbReference type="PANTHER" id="PTHR47526">
    <property type="entry name" value="ATP-DEPENDENT DNA HELICASE"/>
    <property type="match status" value="1"/>
</dbReference>
<dbReference type="AlphaFoldDB" id="A0A9D4HHV6"/>
<organism evidence="2 3">
    <name type="scientific">Dreissena polymorpha</name>
    <name type="common">Zebra mussel</name>
    <name type="synonym">Mytilus polymorpha</name>
    <dbReference type="NCBI Taxonomy" id="45954"/>
    <lineage>
        <taxon>Eukaryota</taxon>
        <taxon>Metazoa</taxon>
        <taxon>Spiralia</taxon>
        <taxon>Lophotrochozoa</taxon>
        <taxon>Mollusca</taxon>
        <taxon>Bivalvia</taxon>
        <taxon>Autobranchia</taxon>
        <taxon>Heteroconchia</taxon>
        <taxon>Euheterodonta</taxon>
        <taxon>Imparidentia</taxon>
        <taxon>Neoheterodontei</taxon>
        <taxon>Myida</taxon>
        <taxon>Dreissenoidea</taxon>
        <taxon>Dreissenidae</taxon>
        <taxon>Dreissena</taxon>
    </lineage>
</organism>
<evidence type="ECO:0000259" key="1">
    <source>
        <dbReference type="Pfam" id="PF09588"/>
    </source>
</evidence>
<dbReference type="GO" id="GO:0006281">
    <property type="term" value="P:DNA repair"/>
    <property type="evidence" value="ECO:0007669"/>
    <property type="project" value="UniProtKB-ARBA"/>
</dbReference>
<keyword evidence="3" id="KW-1185">Reference proteome</keyword>
<dbReference type="InterPro" id="IPR011604">
    <property type="entry name" value="PDDEXK-like_dom_sf"/>
</dbReference>
<dbReference type="InterPro" id="IPR019080">
    <property type="entry name" value="YqaJ_viral_recombinase"/>
</dbReference>
<name>A0A9D4HHV6_DREPO</name>
<evidence type="ECO:0000313" key="2">
    <source>
        <dbReference type="EMBL" id="KAH3717963.1"/>
    </source>
</evidence>